<gene>
    <name evidence="1" type="ORF">MLD38_014271</name>
</gene>
<sequence>MAGDNLNGENPNMLHIVMFPWLAYGHMMPYLRVSIQLAEMGHRISFLSTPKNVRSLQSHVPLHVSHLINFFELPLPSVDGLPASAESTAEIRNNQVPYLKKAYDLLQPSVTEFLQNSNRVDWIIQDVVSHWMPEVAFRLKIDLAMFIIFSATTMAFFGPLSMLINGTRVTKHEDLTVTPQWMDYPTSVRFHLHELVSHDVCMDSNLSDWDRFAKAIQGSKFVAMRSCREFELDAIRVLERIYDIPAIPLGLLHPKALAKHAGGAKDGGGDDQKWLKLKNWLDTKEEKTVMYVAFGSEVILKPAAMHDLATGIEKSGAHFVWVLRDRDMLPTDYEARVSGRGFIWSGWAPQVDVLSHPSVGGFLTHCGWSSVVEALGLGRALVLFSGGSSDMGLVARQVHERRLGLEVPRNEGDGSFTVDGVSDTIRRVMIDDEGAEIRANAWAAREVICSADVQDRCIHELNRALVDLGTVGPNRDA</sequence>
<name>A0ACB9RCU0_9MYRT</name>
<protein>
    <submittedName>
        <fullName evidence="1">Uncharacterized protein</fullName>
    </submittedName>
</protein>
<keyword evidence="2" id="KW-1185">Reference proteome</keyword>
<proteinExistence type="predicted"/>
<comment type="caution">
    <text evidence="1">The sequence shown here is derived from an EMBL/GenBank/DDBJ whole genome shotgun (WGS) entry which is preliminary data.</text>
</comment>
<evidence type="ECO:0000313" key="1">
    <source>
        <dbReference type="EMBL" id="KAI4376520.1"/>
    </source>
</evidence>
<dbReference type="EMBL" id="CM042883">
    <property type="protein sequence ID" value="KAI4376520.1"/>
    <property type="molecule type" value="Genomic_DNA"/>
</dbReference>
<dbReference type="Proteomes" id="UP001057402">
    <property type="component" value="Chromosome 4"/>
</dbReference>
<organism evidence="1 2">
    <name type="scientific">Melastoma candidum</name>
    <dbReference type="NCBI Taxonomy" id="119954"/>
    <lineage>
        <taxon>Eukaryota</taxon>
        <taxon>Viridiplantae</taxon>
        <taxon>Streptophyta</taxon>
        <taxon>Embryophyta</taxon>
        <taxon>Tracheophyta</taxon>
        <taxon>Spermatophyta</taxon>
        <taxon>Magnoliopsida</taxon>
        <taxon>eudicotyledons</taxon>
        <taxon>Gunneridae</taxon>
        <taxon>Pentapetalae</taxon>
        <taxon>rosids</taxon>
        <taxon>malvids</taxon>
        <taxon>Myrtales</taxon>
        <taxon>Melastomataceae</taxon>
        <taxon>Melastomatoideae</taxon>
        <taxon>Melastomateae</taxon>
        <taxon>Melastoma</taxon>
    </lineage>
</organism>
<evidence type="ECO:0000313" key="2">
    <source>
        <dbReference type="Proteomes" id="UP001057402"/>
    </source>
</evidence>
<reference evidence="2" key="1">
    <citation type="journal article" date="2023" name="Front. Plant Sci.">
        <title>Chromosomal-level genome assembly of Melastoma candidum provides insights into trichome evolution.</title>
        <authorList>
            <person name="Zhong Y."/>
            <person name="Wu W."/>
            <person name="Sun C."/>
            <person name="Zou P."/>
            <person name="Liu Y."/>
            <person name="Dai S."/>
            <person name="Zhou R."/>
        </authorList>
    </citation>
    <scope>NUCLEOTIDE SEQUENCE [LARGE SCALE GENOMIC DNA]</scope>
</reference>
<accession>A0ACB9RCU0</accession>